<protein>
    <recommendedName>
        <fullName evidence="4">LPXTG-motif cell wall anchor domain-containing protein</fullName>
    </recommendedName>
</protein>
<reference evidence="3" key="1">
    <citation type="journal article" date="2019" name="Int. J. Syst. Evol. Microbiol.">
        <title>The Global Catalogue of Microorganisms (GCM) 10K type strain sequencing project: providing services to taxonomists for standard genome sequencing and annotation.</title>
        <authorList>
            <consortium name="The Broad Institute Genomics Platform"/>
            <consortium name="The Broad Institute Genome Sequencing Center for Infectious Disease"/>
            <person name="Wu L."/>
            <person name="Ma J."/>
        </authorList>
    </citation>
    <scope>NUCLEOTIDE SEQUENCE [LARGE SCALE GENOMIC DNA]</scope>
    <source>
        <strain evidence="3">KCTC 32514</strain>
    </source>
</reference>
<accession>A0ABW5ZNB1</accession>
<name>A0ABW5ZNB1_9FLAO</name>
<proteinExistence type="predicted"/>
<evidence type="ECO:0000313" key="3">
    <source>
        <dbReference type="Proteomes" id="UP001597548"/>
    </source>
</evidence>
<feature type="transmembrane region" description="Helical" evidence="1">
    <location>
        <begin position="37"/>
        <end position="58"/>
    </location>
</feature>
<keyword evidence="1" id="KW-1133">Transmembrane helix</keyword>
<comment type="caution">
    <text evidence="2">The sequence shown here is derived from an EMBL/GenBank/DDBJ whole genome shotgun (WGS) entry which is preliminary data.</text>
</comment>
<feature type="transmembrane region" description="Helical" evidence="1">
    <location>
        <begin position="7"/>
        <end position="31"/>
    </location>
</feature>
<evidence type="ECO:0000256" key="1">
    <source>
        <dbReference type="SAM" id="Phobius"/>
    </source>
</evidence>
<evidence type="ECO:0008006" key="4">
    <source>
        <dbReference type="Google" id="ProtNLM"/>
    </source>
</evidence>
<dbReference type="EMBL" id="JBHUOS010000001">
    <property type="protein sequence ID" value="MFD2914489.1"/>
    <property type="molecule type" value="Genomic_DNA"/>
</dbReference>
<keyword evidence="1" id="KW-0812">Transmembrane</keyword>
<gene>
    <name evidence="2" type="ORF">ACFS29_02480</name>
</gene>
<dbReference type="Proteomes" id="UP001597548">
    <property type="component" value="Unassembled WGS sequence"/>
</dbReference>
<dbReference type="RefSeq" id="WP_194507826.1">
    <property type="nucleotide sequence ID" value="NZ_JADILU010000003.1"/>
</dbReference>
<keyword evidence="1" id="KW-0472">Membrane</keyword>
<organism evidence="2 3">
    <name type="scientific">Psychroserpens luteus</name>
    <dbReference type="NCBI Taxonomy" id="1434066"/>
    <lineage>
        <taxon>Bacteria</taxon>
        <taxon>Pseudomonadati</taxon>
        <taxon>Bacteroidota</taxon>
        <taxon>Flavobacteriia</taxon>
        <taxon>Flavobacteriales</taxon>
        <taxon>Flavobacteriaceae</taxon>
        <taxon>Psychroserpens</taxon>
    </lineage>
</organism>
<evidence type="ECO:0000313" key="2">
    <source>
        <dbReference type="EMBL" id="MFD2914489.1"/>
    </source>
</evidence>
<sequence length="80" mass="8817">MGKKILGYLFLLFGILCVFSFIGNVIGLFIGRKGTSTTASFEIIGAIVITAILGYLFFKYGNKWTRKKSKVKDEIDSIGS</sequence>
<keyword evidence="3" id="KW-1185">Reference proteome</keyword>